<dbReference type="PROSITE" id="PS00917">
    <property type="entry name" value="ASN_GLN_ASE_2"/>
    <property type="match status" value="1"/>
</dbReference>
<reference evidence="7 8" key="1">
    <citation type="submission" date="2021-02" db="EMBL/GenBank/DDBJ databases">
        <title>Niveibacterium changnyeongensis HC41.</title>
        <authorList>
            <person name="Kang M."/>
        </authorList>
    </citation>
    <scope>NUCLEOTIDE SEQUENCE [LARGE SCALE GENOMIC DNA]</scope>
    <source>
        <strain evidence="7 8">HC41</strain>
    </source>
</reference>
<dbReference type="Gene3D" id="3.40.50.40">
    <property type="match status" value="1"/>
</dbReference>
<organism evidence="7 8">
    <name type="scientific">Niveibacterium microcysteis</name>
    <dbReference type="NCBI Taxonomy" id="2811415"/>
    <lineage>
        <taxon>Bacteria</taxon>
        <taxon>Pseudomonadati</taxon>
        <taxon>Pseudomonadota</taxon>
        <taxon>Betaproteobacteria</taxon>
        <taxon>Rhodocyclales</taxon>
        <taxon>Rhodocyclaceae</taxon>
        <taxon>Niveibacterium</taxon>
    </lineage>
</organism>
<dbReference type="PIRSF" id="PIRSF001220">
    <property type="entry name" value="L-ASNase_gatD"/>
    <property type="match status" value="1"/>
</dbReference>
<dbReference type="InterPro" id="IPR006034">
    <property type="entry name" value="Asparaginase/glutaminase-like"/>
</dbReference>
<sequence>MPKLLLIATGGTIAGSAADTTDTSRYRAGALSAETLLHALPEASTLGHITAEQPFALDSKDMTPTHWLALAALLRERLASPEVDGVVITHGTDTLEESAFFLHLTLPRSKPVVLTAAMRPATARSADGPMNLLQALACAATQSAAGLGPLVVASDRIWRARDCSKRHTHAPDALGGVDAGPVGVAIGTHIRLDQAADGGAPCFAGTLPSALPRVDVLAAYAGAPADLIDASVANGAAGIVLALAGHGSVPDDWHPAIAAAVARSIPVVRASRVASGGVMPQANFDDAAHGTLACGRLTPWQARVTLMLALGCGIPAERLQGTLQRA</sequence>
<dbReference type="SFLD" id="SFLDS00057">
    <property type="entry name" value="Glutaminase/Asparaginase"/>
    <property type="match status" value="1"/>
</dbReference>
<gene>
    <name evidence="7" type="ORF">JY500_17025</name>
</gene>
<dbReference type="InterPro" id="IPR037152">
    <property type="entry name" value="L-asparaginase_N_sf"/>
</dbReference>
<keyword evidence="8" id="KW-1185">Reference proteome</keyword>
<evidence type="ECO:0000256" key="2">
    <source>
        <dbReference type="ARBA" id="ARBA00022801"/>
    </source>
</evidence>
<dbReference type="PIRSF" id="PIRSF500176">
    <property type="entry name" value="L_ASNase"/>
    <property type="match status" value="1"/>
</dbReference>
<dbReference type="RefSeq" id="WP_206253916.1">
    <property type="nucleotide sequence ID" value="NZ_CP071060.1"/>
</dbReference>
<evidence type="ECO:0000256" key="1">
    <source>
        <dbReference type="ARBA" id="ARBA00010518"/>
    </source>
</evidence>
<dbReference type="InterPro" id="IPR036152">
    <property type="entry name" value="Asp/glu_Ase-like_sf"/>
</dbReference>
<accession>A0ABX7M4P1</accession>
<dbReference type="SMART" id="SM00870">
    <property type="entry name" value="Asparaginase"/>
    <property type="match status" value="1"/>
</dbReference>
<feature type="active site" evidence="3">
    <location>
        <position position="12"/>
    </location>
</feature>
<proteinExistence type="inferred from homology"/>
<dbReference type="PROSITE" id="PS51732">
    <property type="entry name" value="ASN_GLN_ASE_3"/>
    <property type="match status" value="1"/>
</dbReference>
<dbReference type="InterPro" id="IPR027473">
    <property type="entry name" value="L-asparaginase_C"/>
</dbReference>
<name>A0ABX7M4P1_9RHOO</name>
<dbReference type="CDD" id="cd08964">
    <property type="entry name" value="L-asparaginase_II"/>
    <property type="match status" value="1"/>
</dbReference>
<dbReference type="InterPro" id="IPR040919">
    <property type="entry name" value="Asparaginase_C"/>
</dbReference>
<feature type="active site" evidence="4">
    <location>
        <position position="92"/>
    </location>
</feature>
<evidence type="ECO:0000259" key="6">
    <source>
        <dbReference type="Pfam" id="PF17763"/>
    </source>
</evidence>
<comment type="similarity">
    <text evidence="1">Belongs to the asparaginase 1 family.</text>
</comment>
<dbReference type="Pfam" id="PF00710">
    <property type="entry name" value="Asparaginase"/>
    <property type="match status" value="1"/>
</dbReference>
<evidence type="ECO:0000256" key="4">
    <source>
        <dbReference type="PROSITE-ProRule" id="PRU10100"/>
    </source>
</evidence>
<dbReference type="PANTHER" id="PTHR11707:SF28">
    <property type="entry name" value="60 KDA LYSOPHOSPHOLIPASE"/>
    <property type="match status" value="1"/>
</dbReference>
<dbReference type="SUPFAM" id="SSF53774">
    <property type="entry name" value="Glutaminase/Asparaginase"/>
    <property type="match status" value="1"/>
</dbReference>
<dbReference type="PRINTS" id="PR00139">
    <property type="entry name" value="ASNGLNASE"/>
</dbReference>
<protein>
    <submittedName>
        <fullName evidence="7">Asparaginase</fullName>
    </submittedName>
</protein>
<feature type="domain" description="L-asparaginase N-terminal" evidence="5">
    <location>
        <begin position="3"/>
        <end position="194"/>
    </location>
</feature>
<keyword evidence="2" id="KW-0378">Hydrolase</keyword>
<dbReference type="Gene3D" id="3.40.50.1170">
    <property type="entry name" value="L-asparaginase, N-terminal domain"/>
    <property type="match status" value="1"/>
</dbReference>
<dbReference type="InterPro" id="IPR020827">
    <property type="entry name" value="Asparaginase/glutaminase_AS1"/>
</dbReference>
<evidence type="ECO:0000313" key="8">
    <source>
        <dbReference type="Proteomes" id="UP000663570"/>
    </source>
</evidence>
<dbReference type="InterPro" id="IPR027475">
    <property type="entry name" value="Asparaginase/glutaminase_AS2"/>
</dbReference>
<evidence type="ECO:0000256" key="3">
    <source>
        <dbReference type="PROSITE-ProRule" id="PRU10099"/>
    </source>
</evidence>
<evidence type="ECO:0000259" key="5">
    <source>
        <dbReference type="Pfam" id="PF00710"/>
    </source>
</evidence>
<dbReference type="InterPro" id="IPR027474">
    <property type="entry name" value="L-asparaginase_N"/>
</dbReference>
<dbReference type="EMBL" id="CP071060">
    <property type="protein sequence ID" value="QSI76158.1"/>
    <property type="molecule type" value="Genomic_DNA"/>
</dbReference>
<dbReference type="Pfam" id="PF17763">
    <property type="entry name" value="Asparaginase_C"/>
    <property type="match status" value="1"/>
</dbReference>
<dbReference type="Proteomes" id="UP000663570">
    <property type="component" value="Chromosome"/>
</dbReference>
<dbReference type="PANTHER" id="PTHR11707">
    <property type="entry name" value="L-ASPARAGINASE"/>
    <property type="match status" value="1"/>
</dbReference>
<feature type="domain" description="Asparaginase/glutaminase C-terminal" evidence="6">
    <location>
        <begin position="213"/>
        <end position="320"/>
    </location>
</feature>
<dbReference type="InterPro" id="IPR004550">
    <property type="entry name" value="AsnASE_II"/>
</dbReference>
<dbReference type="PROSITE" id="PS00144">
    <property type="entry name" value="ASN_GLN_ASE_1"/>
    <property type="match status" value="1"/>
</dbReference>
<evidence type="ECO:0000313" key="7">
    <source>
        <dbReference type="EMBL" id="QSI76158.1"/>
    </source>
</evidence>